<sequence length="246" mass="27181">MPVRVTNSSVANEIATGMDIRPIIIGSVGGVDSAYALDCGWQRLVAFANHCCISVVDLNNRLVIPPFGAVTADPGIAEPTEELLSEIDEIPMENPTQILFHGFRKQHIILVYPREVVFFDMVLCQPVGSIRLEQSSASFMRVYACRQADMLICLHVTGAITVHLGVTPPTPGPNLDTVNCDLRYTKVGESKSLRRGRNFLRNHRNFVCVCKVSTLAHHRVLPCALSAQPTFYYLFQCPPVISRSSL</sequence>
<dbReference type="GO" id="GO:0005737">
    <property type="term" value="C:cytoplasm"/>
    <property type="evidence" value="ECO:0007669"/>
    <property type="project" value="TreeGrafter"/>
</dbReference>
<dbReference type="AlphaFoldDB" id="A0A3P7NYC7"/>
<dbReference type="PANTHER" id="PTHR14593:SF5">
    <property type="entry name" value="WD REPEAT-CONTAINING PROTEIN 11"/>
    <property type="match status" value="1"/>
</dbReference>
<proteinExistence type="predicted"/>
<gene>
    <name evidence="1" type="ORF">DILT_LOCUS6377</name>
</gene>
<organism evidence="1 2">
    <name type="scientific">Dibothriocephalus latus</name>
    <name type="common">Fish tapeworm</name>
    <name type="synonym">Diphyllobothrium latum</name>
    <dbReference type="NCBI Taxonomy" id="60516"/>
    <lineage>
        <taxon>Eukaryota</taxon>
        <taxon>Metazoa</taxon>
        <taxon>Spiralia</taxon>
        <taxon>Lophotrochozoa</taxon>
        <taxon>Platyhelminthes</taxon>
        <taxon>Cestoda</taxon>
        <taxon>Eucestoda</taxon>
        <taxon>Diphyllobothriidea</taxon>
        <taxon>Diphyllobothriidae</taxon>
        <taxon>Dibothriocephalus</taxon>
    </lineage>
</organism>
<dbReference type="PANTHER" id="PTHR14593">
    <property type="entry name" value="WD REPEAT-CONTAINING PROTEIN 11"/>
    <property type="match status" value="1"/>
</dbReference>
<dbReference type="Proteomes" id="UP000281553">
    <property type="component" value="Unassembled WGS sequence"/>
</dbReference>
<evidence type="ECO:0000313" key="2">
    <source>
        <dbReference type="Proteomes" id="UP000281553"/>
    </source>
</evidence>
<keyword evidence="2" id="KW-1185">Reference proteome</keyword>
<dbReference type="EMBL" id="UYRU01049399">
    <property type="protein sequence ID" value="VDN10546.1"/>
    <property type="molecule type" value="Genomic_DNA"/>
</dbReference>
<accession>A0A3P7NYC7</accession>
<reference evidence="1 2" key="1">
    <citation type="submission" date="2018-11" db="EMBL/GenBank/DDBJ databases">
        <authorList>
            <consortium name="Pathogen Informatics"/>
        </authorList>
    </citation>
    <scope>NUCLEOTIDE SEQUENCE [LARGE SCALE GENOMIC DNA]</scope>
</reference>
<dbReference type="OrthoDB" id="1291858at2759"/>
<evidence type="ECO:0000313" key="1">
    <source>
        <dbReference type="EMBL" id="VDN10546.1"/>
    </source>
</evidence>
<protein>
    <submittedName>
        <fullName evidence="1">Uncharacterized protein</fullName>
    </submittedName>
</protein>
<dbReference type="InterPro" id="IPR039694">
    <property type="entry name" value="WDR11"/>
</dbReference>
<name>A0A3P7NYC7_DIBLA</name>